<keyword evidence="1" id="KW-0547">Nucleotide-binding</keyword>
<dbReference type="EMBL" id="PYXZ01000002">
    <property type="protein sequence ID" value="PUA82040.1"/>
    <property type="molecule type" value="Genomic_DNA"/>
</dbReference>
<evidence type="ECO:0000256" key="2">
    <source>
        <dbReference type="ARBA" id="ARBA00022840"/>
    </source>
</evidence>
<dbReference type="GO" id="GO:0016887">
    <property type="term" value="F:ATP hydrolysis activity"/>
    <property type="evidence" value="ECO:0007669"/>
    <property type="project" value="InterPro"/>
</dbReference>
<dbReference type="SMART" id="SM00382">
    <property type="entry name" value="AAA"/>
    <property type="match status" value="1"/>
</dbReference>
<dbReference type="Proteomes" id="UP000244867">
    <property type="component" value="Unassembled WGS sequence"/>
</dbReference>
<dbReference type="Pfam" id="PF00005">
    <property type="entry name" value="ABC_tran"/>
    <property type="match status" value="1"/>
</dbReference>
<keyword evidence="2 5" id="KW-0067">ATP-binding</keyword>
<accession>A0A2R7Z096</accession>
<evidence type="ECO:0000259" key="4">
    <source>
        <dbReference type="PROSITE" id="PS50893"/>
    </source>
</evidence>
<organism evidence="5 6">
    <name type="scientific">Nocardioides currus</name>
    <dbReference type="NCBI Taxonomy" id="2133958"/>
    <lineage>
        <taxon>Bacteria</taxon>
        <taxon>Bacillati</taxon>
        <taxon>Actinomycetota</taxon>
        <taxon>Actinomycetes</taxon>
        <taxon>Propionibacteriales</taxon>
        <taxon>Nocardioidaceae</taxon>
        <taxon>Nocardioides</taxon>
    </lineage>
</organism>
<dbReference type="SUPFAM" id="SSF52540">
    <property type="entry name" value="P-loop containing nucleoside triphosphate hydrolases"/>
    <property type="match status" value="1"/>
</dbReference>
<protein>
    <submittedName>
        <fullName evidence="5">ABC transporter ATP-binding protein</fullName>
    </submittedName>
</protein>
<dbReference type="GO" id="GO:0005524">
    <property type="term" value="F:ATP binding"/>
    <property type="evidence" value="ECO:0007669"/>
    <property type="project" value="UniProtKB-KW"/>
</dbReference>
<evidence type="ECO:0000313" key="5">
    <source>
        <dbReference type="EMBL" id="PUA82040.1"/>
    </source>
</evidence>
<dbReference type="Gene3D" id="3.40.50.300">
    <property type="entry name" value="P-loop containing nucleotide triphosphate hydrolases"/>
    <property type="match status" value="1"/>
</dbReference>
<evidence type="ECO:0000256" key="1">
    <source>
        <dbReference type="ARBA" id="ARBA00022741"/>
    </source>
</evidence>
<evidence type="ECO:0000313" key="6">
    <source>
        <dbReference type="Proteomes" id="UP000244867"/>
    </source>
</evidence>
<dbReference type="CDD" id="cd03230">
    <property type="entry name" value="ABC_DR_subfamily_A"/>
    <property type="match status" value="1"/>
</dbReference>
<evidence type="ECO:0000256" key="3">
    <source>
        <dbReference type="SAM" id="MobiDB-lite"/>
    </source>
</evidence>
<sequence>MTAQATPRPAGHAASTAAGRPLMTASGVEKSYRRGIWPARHAQAVLKGANLELLPGEVVGLVGENGSGKSTLMKVLVGELAPDAGTVEHVGRLGYCPQEPVVYERLTCDEHFELFGHAYRMNPADEHTSRRRLYETLGFTRYARTRADQLSGGTLSKLNLGLALLADPEVLLLDEPYAGFDFDTYLRFWDLVAERRAAGRSVLIISHFVVDEHRFDRIVQLRDGTTHGRPPHDRPPE</sequence>
<feature type="domain" description="ABC transporter" evidence="4">
    <location>
        <begin position="23"/>
        <end position="237"/>
    </location>
</feature>
<feature type="region of interest" description="Disordered" evidence="3">
    <location>
        <begin position="1"/>
        <end position="22"/>
    </location>
</feature>
<gene>
    <name evidence="5" type="ORF">C7S10_08400</name>
</gene>
<dbReference type="PANTHER" id="PTHR43038:SF7">
    <property type="entry name" value="ABC TRANSPORT SYSTEM ATP-BINDING PROTEIN"/>
    <property type="match status" value="1"/>
</dbReference>
<dbReference type="PROSITE" id="PS50893">
    <property type="entry name" value="ABC_TRANSPORTER_2"/>
    <property type="match status" value="1"/>
</dbReference>
<dbReference type="OrthoDB" id="9804819at2"/>
<dbReference type="InterPro" id="IPR027417">
    <property type="entry name" value="P-loop_NTPase"/>
</dbReference>
<dbReference type="AlphaFoldDB" id="A0A2R7Z096"/>
<comment type="caution">
    <text evidence="5">The sequence shown here is derived from an EMBL/GenBank/DDBJ whole genome shotgun (WGS) entry which is preliminary data.</text>
</comment>
<keyword evidence="6" id="KW-1185">Reference proteome</keyword>
<reference evidence="5 6" key="1">
    <citation type="submission" date="2018-03" db="EMBL/GenBank/DDBJ databases">
        <authorList>
            <person name="Keele B.F."/>
        </authorList>
    </citation>
    <scope>NUCLEOTIDE SEQUENCE [LARGE SCALE GENOMIC DNA]</scope>
    <source>
        <strain evidence="5 6">IB-3</strain>
    </source>
</reference>
<proteinExistence type="predicted"/>
<dbReference type="PANTHER" id="PTHR43038">
    <property type="entry name" value="ATP-BINDING CASSETTE, SUB-FAMILY H, MEMBER 1"/>
    <property type="match status" value="1"/>
</dbReference>
<dbReference type="InterPro" id="IPR003439">
    <property type="entry name" value="ABC_transporter-like_ATP-bd"/>
</dbReference>
<name>A0A2R7Z096_9ACTN</name>
<dbReference type="InterPro" id="IPR003593">
    <property type="entry name" value="AAA+_ATPase"/>
</dbReference>